<dbReference type="PROSITE" id="PS50109">
    <property type="entry name" value="HIS_KIN"/>
    <property type="match status" value="1"/>
</dbReference>
<gene>
    <name evidence="11" type="ORF">FKZ61_13650</name>
</gene>
<dbReference type="CDD" id="cd16921">
    <property type="entry name" value="HATPase_FilI-like"/>
    <property type="match status" value="1"/>
</dbReference>
<dbReference type="Gene3D" id="1.10.287.130">
    <property type="match status" value="1"/>
</dbReference>
<dbReference type="EC" id="2.7.13.3" evidence="2"/>
<dbReference type="Gene3D" id="3.30.450.20">
    <property type="entry name" value="PAS domain"/>
    <property type="match status" value="1"/>
</dbReference>
<evidence type="ECO:0000259" key="8">
    <source>
        <dbReference type="PROSITE" id="PS50109"/>
    </source>
</evidence>
<evidence type="ECO:0000256" key="4">
    <source>
        <dbReference type="ARBA" id="ARBA00022679"/>
    </source>
</evidence>
<evidence type="ECO:0000256" key="6">
    <source>
        <dbReference type="ARBA" id="ARBA00023012"/>
    </source>
</evidence>
<dbReference type="InterPro" id="IPR003594">
    <property type="entry name" value="HATPase_dom"/>
</dbReference>
<feature type="domain" description="Histidine kinase" evidence="8">
    <location>
        <begin position="151"/>
        <end position="364"/>
    </location>
</feature>
<name>A0A540VEN6_9CHLR</name>
<evidence type="ECO:0000313" key="11">
    <source>
        <dbReference type="EMBL" id="TQE95211.1"/>
    </source>
</evidence>
<dbReference type="NCBIfam" id="TIGR00229">
    <property type="entry name" value="sensory_box"/>
    <property type="match status" value="1"/>
</dbReference>
<dbReference type="InterPro" id="IPR000014">
    <property type="entry name" value="PAS"/>
</dbReference>
<evidence type="ECO:0000256" key="3">
    <source>
        <dbReference type="ARBA" id="ARBA00022553"/>
    </source>
</evidence>
<evidence type="ECO:0000259" key="10">
    <source>
        <dbReference type="PROSITE" id="PS50113"/>
    </source>
</evidence>
<feature type="region of interest" description="Disordered" evidence="7">
    <location>
        <begin position="363"/>
        <end position="409"/>
    </location>
</feature>
<dbReference type="PROSITE" id="PS50112">
    <property type="entry name" value="PAS"/>
    <property type="match status" value="1"/>
</dbReference>
<sequence length="409" mass="47397">MAEALSVQRIQWRRRADQFFNLSLDMLAILDFEGRFQELNPMWSTTLGFELEELHGMPAHALVHPHDRERTLEMAKRLRQGMPLHNFENRYLCKDGSYKWLLWSAIFDEEERLIYAVARDITERKAAEEMLQRQTEELRRSNADLAQFAYVASHDLQEPLRMVTSYLQLLERRYKDKLDEDAREFIAYTVDGATRMKRLINDLLAYSRVGTRGREFAATDCNQALQQAMANLAVAIEENQAQIIAEPLPTVWADQAQLVQLFQNLINNAIKFRKEEPPRIHVWATRQPNGWRIAVQDNGIGIDPAYHERIFVIFQRLHAKTEYPGTGIGLALCKRIVERHGGRIWVESEPGQGTTFFFELPDRPEEEEVPAGDPVAQAHLEELARHQPEPESQTNGRQDSLEARAERLI</sequence>
<keyword evidence="3" id="KW-0597">Phosphoprotein</keyword>
<comment type="caution">
    <text evidence="11">The sequence shown here is derived from an EMBL/GenBank/DDBJ whole genome shotgun (WGS) entry which is preliminary data.</text>
</comment>
<dbReference type="InParanoid" id="A0A540VEN6"/>
<dbReference type="InterPro" id="IPR013655">
    <property type="entry name" value="PAS_fold_3"/>
</dbReference>
<organism evidence="11 12">
    <name type="scientific">Litorilinea aerophila</name>
    <dbReference type="NCBI Taxonomy" id="1204385"/>
    <lineage>
        <taxon>Bacteria</taxon>
        <taxon>Bacillati</taxon>
        <taxon>Chloroflexota</taxon>
        <taxon>Caldilineae</taxon>
        <taxon>Caldilineales</taxon>
        <taxon>Caldilineaceae</taxon>
        <taxon>Litorilinea</taxon>
    </lineage>
</organism>
<evidence type="ECO:0000256" key="1">
    <source>
        <dbReference type="ARBA" id="ARBA00000085"/>
    </source>
</evidence>
<dbReference type="SMART" id="SM00387">
    <property type="entry name" value="HATPase_c"/>
    <property type="match status" value="1"/>
</dbReference>
<dbReference type="OrthoDB" id="163699at2"/>
<dbReference type="FunFam" id="3.30.565.10:FF:000006">
    <property type="entry name" value="Sensor histidine kinase WalK"/>
    <property type="match status" value="1"/>
</dbReference>
<dbReference type="CDD" id="cd00082">
    <property type="entry name" value="HisKA"/>
    <property type="match status" value="1"/>
</dbReference>
<dbReference type="PANTHER" id="PTHR43304:SF1">
    <property type="entry name" value="PAC DOMAIN-CONTAINING PROTEIN"/>
    <property type="match status" value="1"/>
</dbReference>
<dbReference type="SMART" id="SM00388">
    <property type="entry name" value="HisKA"/>
    <property type="match status" value="1"/>
</dbReference>
<dbReference type="InterPro" id="IPR004358">
    <property type="entry name" value="Sig_transdc_His_kin-like_C"/>
</dbReference>
<evidence type="ECO:0000256" key="5">
    <source>
        <dbReference type="ARBA" id="ARBA00022777"/>
    </source>
</evidence>
<feature type="domain" description="PAC" evidence="10">
    <location>
        <begin position="85"/>
        <end position="133"/>
    </location>
</feature>
<dbReference type="InterPro" id="IPR001610">
    <property type="entry name" value="PAC"/>
</dbReference>
<dbReference type="Gene3D" id="3.30.565.10">
    <property type="entry name" value="Histidine kinase-like ATPase, C-terminal domain"/>
    <property type="match status" value="1"/>
</dbReference>
<accession>A0A540VEN6</accession>
<evidence type="ECO:0000313" key="12">
    <source>
        <dbReference type="Proteomes" id="UP000317371"/>
    </source>
</evidence>
<dbReference type="SUPFAM" id="SSF47384">
    <property type="entry name" value="Homodimeric domain of signal transducing histidine kinase"/>
    <property type="match status" value="1"/>
</dbReference>
<feature type="domain" description="PAS" evidence="9">
    <location>
        <begin position="27"/>
        <end position="82"/>
    </location>
</feature>
<protein>
    <recommendedName>
        <fullName evidence="2">histidine kinase</fullName>
        <ecNumber evidence="2">2.7.13.3</ecNumber>
    </recommendedName>
</protein>
<proteinExistence type="predicted"/>
<keyword evidence="5" id="KW-0418">Kinase</keyword>
<dbReference type="PRINTS" id="PR00344">
    <property type="entry name" value="BCTRLSENSOR"/>
</dbReference>
<keyword evidence="6" id="KW-0902">Two-component regulatory system</keyword>
<dbReference type="SMART" id="SM00091">
    <property type="entry name" value="PAS"/>
    <property type="match status" value="1"/>
</dbReference>
<dbReference type="InterPro" id="IPR035965">
    <property type="entry name" value="PAS-like_dom_sf"/>
</dbReference>
<evidence type="ECO:0000259" key="9">
    <source>
        <dbReference type="PROSITE" id="PS50112"/>
    </source>
</evidence>
<dbReference type="InterPro" id="IPR036890">
    <property type="entry name" value="HATPase_C_sf"/>
</dbReference>
<dbReference type="EMBL" id="VIGC01000016">
    <property type="protein sequence ID" value="TQE95211.1"/>
    <property type="molecule type" value="Genomic_DNA"/>
</dbReference>
<dbReference type="InterPro" id="IPR005467">
    <property type="entry name" value="His_kinase_dom"/>
</dbReference>
<dbReference type="Pfam" id="PF02518">
    <property type="entry name" value="HATPase_c"/>
    <property type="match status" value="1"/>
</dbReference>
<feature type="compositionally biased region" description="Basic and acidic residues" evidence="7">
    <location>
        <begin position="379"/>
        <end position="389"/>
    </location>
</feature>
<evidence type="ECO:0000256" key="7">
    <source>
        <dbReference type="SAM" id="MobiDB-lite"/>
    </source>
</evidence>
<keyword evidence="12" id="KW-1185">Reference proteome</keyword>
<dbReference type="SUPFAM" id="SSF55874">
    <property type="entry name" value="ATPase domain of HSP90 chaperone/DNA topoisomerase II/histidine kinase"/>
    <property type="match status" value="1"/>
</dbReference>
<dbReference type="CDD" id="cd00130">
    <property type="entry name" value="PAS"/>
    <property type="match status" value="1"/>
</dbReference>
<dbReference type="InterPro" id="IPR003661">
    <property type="entry name" value="HisK_dim/P_dom"/>
</dbReference>
<comment type="catalytic activity">
    <reaction evidence="1">
        <text>ATP + protein L-histidine = ADP + protein N-phospho-L-histidine.</text>
        <dbReference type="EC" id="2.7.13.3"/>
    </reaction>
</comment>
<keyword evidence="4" id="KW-0808">Transferase</keyword>
<reference evidence="11 12" key="1">
    <citation type="submission" date="2019-06" db="EMBL/GenBank/DDBJ databases">
        <title>Genome sequence of Litorilinea aerophila BAA-2444.</title>
        <authorList>
            <person name="Maclea K.S."/>
            <person name="Maurais E.G."/>
            <person name="Iannazzi L.C."/>
        </authorList>
    </citation>
    <scope>NUCLEOTIDE SEQUENCE [LARGE SCALE GENOMIC DNA]</scope>
    <source>
        <strain evidence="11 12">ATCC BAA-2444</strain>
    </source>
</reference>
<feature type="compositionally biased region" description="Basic and acidic residues" evidence="7">
    <location>
        <begin position="399"/>
        <end position="409"/>
    </location>
</feature>
<dbReference type="SMART" id="SM00086">
    <property type="entry name" value="PAC"/>
    <property type="match status" value="1"/>
</dbReference>
<dbReference type="PROSITE" id="PS50113">
    <property type="entry name" value="PAC"/>
    <property type="match status" value="1"/>
</dbReference>
<dbReference type="PANTHER" id="PTHR43304">
    <property type="entry name" value="PHYTOCHROME-LIKE PROTEIN CPH1"/>
    <property type="match status" value="1"/>
</dbReference>
<dbReference type="AlphaFoldDB" id="A0A540VEN6"/>
<dbReference type="InterPro" id="IPR036097">
    <property type="entry name" value="HisK_dim/P_sf"/>
</dbReference>
<dbReference type="Pfam" id="PF08447">
    <property type="entry name" value="PAS_3"/>
    <property type="match status" value="1"/>
</dbReference>
<dbReference type="Pfam" id="PF00512">
    <property type="entry name" value="HisKA"/>
    <property type="match status" value="1"/>
</dbReference>
<dbReference type="SUPFAM" id="SSF55785">
    <property type="entry name" value="PYP-like sensor domain (PAS domain)"/>
    <property type="match status" value="1"/>
</dbReference>
<dbReference type="InterPro" id="IPR000700">
    <property type="entry name" value="PAS-assoc_C"/>
</dbReference>
<dbReference type="GO" id="GO:0000155">
    <property type="term" value="F:phosphorelay sensor kinase activity"/>
    <property type="evidence" value="ECO:0007669"/>
    <property type="project" value="InterPro"/>
</dbReference>
<dbReference type="InterPro" id="IPR052162">
    <property type="entry name" value="Sensor_kinase/Photoreceptor"/>
</dbReference>
<evidence type="ECO:0000256" key="2">
    <source>
        <dbReference type="ARBA" id="ARBA00012438"/>
    </source>
</evidence>
<dbReference type="Proteomes" id="UP000317371">
    <property type="component" value="Unassembled WGS sequence"/>
</dbReference>